<dbReference type="Pfam" id="PF20256">
    <property type="entry name" value="MoCoBD_2"/>
    <property type="match status" value="1"/>
</dbReference>
<dbReference type="Gene3D" id="3.30.365.10">
    <property type="entry name" value="Aldehyde oxidase/xanthine dehydrogenase, molybdopterin binding domain"/>
    <property type="match status" value="4"/>
</dbReference>
<dbReference type="Pfam" id="PF02738">
    <property type="entry name" value="MoCoBD_1"/>
    <property type="match status" value="1"/>
</dbReference>
<dbReference type="InterPro" id="IPR008274">
    <property type="entry name" value="AldOxase/xan_DH_MoCoBD1"/>
</dbReference>
<keyword evidence="4" id="KW-1185">Reference proteome</keyword>
<dbReference type="GO" id="GO:0004854">
    <property type="term" value="F:xanthine dehydrogenase activity"/>
    <property type="evidence" value="ECO:0007669"/>
    <property type="project" value="UniProtKB-EC"/>
</dbReference>
<dbReference type="InterPro" id="IPR000674">
    <property type="entry name" value="Ald_Oxase/Xan_DH_a/b"/>
</dbReference>
<dbReference type="InterPro" id="IPR046867">
    <property type="entry name" value="AldOxase/xan_DH_MoCoBD2"/>
</dbReference>
<sequence length="740" mass="79112">MPEGYVGGAQPRVDGPLKVSGLAQYAGEFPAEDLAYGVVVSSSVAKGRILRFDLEAARATPGVVAILTHKDRPTVTTDAESHQDQAAPPGLPFIPLLDERIVYSGQPVALVVAETFEAARGAAALVRVEYEAEPAVVDVAQRRDSAYDPPEKRDGVPPPPPPRGDPDGAFAAAPVKVSGDYRIAVEHHNPMEPHASTVFWRGGKLVVHDKVQGVTNTKAFVVNMFGLPEDDVRVLSPFVGGAFGSGLRPQYQLTLAVMAALRLKRSVRVTLTRDQMFTFTYRPDTLQTVALGAGPDGRLQSIRHDAIACTSTYEDYQEAVVNWSGLIYACDNVSLSYRLAKVDTATPGDMRAPGATTGVYALEAAIDELAYAAKVDPLELRLRNYAERDQNDDKPFSSKELRACYERGAEAFGWSRRSPEPRSMREGRDLVGLGVATGCWEAMMQPHSARATLTADGKLEVACATADIGTGTYTILAQIAADALGLPIDDVAVRIGDSSLPMAPVEGGSWAAASAGSAAQMACAALREEILKHARAMENSPLANAALDHVVFSGGRVARADDPARSISYADALKSAGRERIEAKADFAPDEEFQKKFAAYTHSAVFAEVRVDEELGVVRVTRIVSAIAAGKILNQMTARSQILGGVVMGIGMALHEESMPDRRLGRFMNHNFGEYHIPSHADVQDIEVIFVDEADEANPLGIKGLGEIGIVGAAAAVANAVFHATGKRVRDLPITPDKLL</sequence>
<dbReference type="GO" id="GO:0005506">
    <property type="term" value="F:iron ion binding"/>
    <property type="evidence" value="ECO:0007669"/>
    <property type="project" value="InterPro"/>
</dbReference>
<dbReference type="InterPro" id="IPR016208">
    <property type="entry name" value="Ald_Oxase/xanthine_DH-like"/>
</dbReference>
<evidence type="ECO:0000313" key="3">
    <source>
        <dbReference type="EMBL" id="MBB3973134.1"/>
    </source>
</evidence>
<dbReference type="PANTHER" id="PTHR11908:SF153">
    <property type="entry name" value="DEHYDROGENASE"/>
    <property type="match status" value="1"/>
</dbReference>
<dbReference type="EC" id="1.17.1.4" evidence="3"/>
<organism evidence="3 4">
    <name type="scientific">Hansschlegelia beijingensis</name>
    <dbReference type="NCBI Taxonomy" id="1133344"/>
    <lineage>
        <taxon>Bacteria</taxon>
        <taxon>Pseudomonadati</taxon>
        <taxon>Pseudomonadota</taxon>
        <taxon>Alphaproteobacteria</taxon>
        <taxon>Hyphomicrobiales</taxon>
        <taxon>Methylopilaceae</taxon>
        <taxon>Hansschlegelia</taxon>
    </lineage>
</organism>
<dbReference type="PANTHER" id="PTHR11908">
    <property type="entry name" value="XANTHINE DEHYDROGENASE"/>
    <property type="match status" value="1"/>
</dbReference>
<reference evidence="3 4" key="1">
    <citation type="submission" date="2020-08" db="EMBL/GenBank/DDBJ databases">
        <title>Genomic Encyclopedia of Type Strains, Phase IV (KMG-IV): sequencing the most valuable type-strain genomes for metagenomic binning, comparative biology and taxonomic classification.</title>
        <authorList>
            <person name="Goeker M."/>
        </authorList>
    </citation>
    <scope>NUCLEOTIDE SEQUENCE [LARGE SCALE GENOMIC DNA]</scope>
    <source>
        <strain evidence="3 4">DSM 25481</strain>
    </source>
</reference>
<proteinExistence type="predicted"/>
<evidence type="ECO:0000256" key="1">
    <source>
        <dbReference type="SAM" id="MobiDB-lite"/>
    </source>
</evidence>
<feature type="compositionally biased region" description="Basic and acidic residues" evidence="1">
    <location>
        <begin position="140"/>
        <end position="155"/>
    </location>
</feature>
<keyword evidence="3" id="KW-0560">Oxidoreductase</keyword>
<dbReference type="InterPro" id="IPR036856">
    <property type="entry name" value="Ald_Oxase/Xan_DH_a/b_sf"/>
</dbReference>
<dbReference type="SUPFAM" id="SSF54665">
    <property type="entry name" value="CO dehydrogenase molybdoprotein N-domain-like"/>
    <property type="match status" value="1"/>
</dbReference>
<evidence type="ECO:0000313" key="4">
    <source>
        <dbReference type="Proteomes" id="UP000528964"/>
    </source>
</evidence>
<evidence type="ECO:0000259" key="2">
    <source>
        <dbReference type="SMART" id="SM01008"/>
    </source>
</evidence>
<dbReference type="SUPFAM" id="SSF56003">
    <property type="entry name" value="Molybdenum cofactor-binding domain"/>
    <property type="match status" value="1"/>
</dbReference>
<dbReference type="Pfam" id="PF01315">
    <property type="entry name" value="Ald_Xan_dh_C"/>
    <property type="match status" value="1"/>
</dbReference>
<dbReference type="Proteomes" id="UP000528964">
    <property type="component" value="Unassembled WGS sequence"/>
</dbReference>
<gene>
    <name evidence="3" type="ORF">GGR24_001791</name>
</gene>
<feature type="region of interest" description="Disordered" evidence="1">
    <location>
        <begin position="139"/>
        <end position="170"/>
    </location>
</feature>
<dbReference type="EMBL" id="JACIDR010000002">
    <property type="protein sequence ID" value="MBB3973134.1"/>
    <property type="molecule type" value="Genomic_DNA"/>
</dbReference>
<comment type="caution">
    <text evidence="3">The sequence shown here is derived from an EMBL/GenBank/DDBJ whole genome shotgun (WGS) entry which is preliminary data.</text>
</comment>
<protein>
    <submittedName>
        <fullName evidence="3">Xanthine dehydrogenase YagR molybdenum-binding subunit</fullName>
        <ecNumber evidence="3">1.17.1.4</ecNumber>
    </submittedName>
</protein>
<dbReference type="SMART" id="SM01008">
    <property type="entry name" value="Ald_Xan_dh_C"/>
    <property type="match status" value="1"/>
</dbReference>
<dbReference type="Gene3D" id="3.90.1170.50">
    <property type="entry name" value="Aldehyde oxidase/xanthine dehydrogenase, a/b hammerhead"/>
    <property type="match status" value="1"/>
</dbReference>
<dbReference type="RefSeq" id="WP_183394983.1">
    <property type="nucleotide sequence ID" value="NZ_JACIDR010000002.1"/>
</dbReference>
<feature type="domain" description="Aldehyde oxidase/xanthine dehydrogenase a/b hammerhead" evidence="2">
    <location>
        <begin position="20"/>
        <end position="134"/>
    </location>
</feature>
<accession>A0A7W6CZI4</accession>
<dbReference type="InterPro" id="IPR037165">
    <property type="entry name" value="AldOxase/xan_DH_Mopterin-bd_sf"/>
</dbReference>
<name>A0A7W6CZI4_9HYPH</name>
<dbReference type="AlphaFoldDB" id="A0A7W6CZI4"/>